<name>A0ABP9HVP8_9ACTN</name>
<reference evidence="2" key="1">
    <citation type="journal article" date="2019" name="Int. J. Syst. Evol. Microbiol.">
        <title>The Global Catalogue of Microorganisms (GCM) 10K type strain sequencing project: providing services to taxonomists for standard genome sequencing and annotation.</title>
        <authorList>
            <consortium name="The Broad Institute Genomics Platform"/>
            <consortium name="The Broad Institute Genome Sequencing Center for Infectious Disease"/>
            <person name="Wu L."/>
            <person name="Ma J."/>
        </authorList>
    </citation>
    <scope>NUCLEOTIDE SEQUENCE [LARGE SCALE GENOMIC DNA]</scope>
    <source>
        <strain evidence="2">JCM 17986</strain>
    </source>
</reference>
<sequence length="206" mass="21866">MVVIVGVRQIRTVLDDGEFFCPECGGDRRYQYGVGRRWFMLAGLPMFPVSKALGSVKCAVCRIDFARAVLVVPTARRLTGLLREATRSLAAAALVAGGESSPAARAAAVAAVRDTGLGAYTDTVLDADLRAYDPDDDPDDSLDALADHLAPEGCARLVAVAARIAVADGPYRTLELDMLLTAGNRLGLTRPEIDRVLDEAAGHMPL</sequence>
<proteinExistence type="predicted"/>
<dbReference type="SUPFAM" id="SSF158682">
    <property type="entry name" value="TerB-like"/>
    <property type="match status" value="1"/>
</dbReference>
<protein>
    <submittedName>
        <fullName evidence="1">TerB family tellurite resistance protein</fullName>
    </submittedName>
</protein>
<accession>A0ABP9HVP8</accession>
<keyword evidence="2" id="KW-1185">Reference proteome</keyword>
<dbReference type="Proteomes" id="UP001500466">
    <property type="component" value="Unassembled WGS sequence"/>
</dbReference>
<dbReference type="EMBL" id="BAABHS010000021">
    <property type="protein sequence ID" value="GAA4979358.1"/>
    <property type="molecule type" value="Genomic_DNA"/>
</dbReference>
<gene>
    <name evidence="1" type="ORF">GCM10023205_54920</name>
</gene>
<comment type="caution">
    <text evidence="1">The sequence shown here is derived from an EMBL/GenBank/DDBJ whole genome shotgun (WGS) entry which is preliminary data.</text>
</comment>
<evidence type="ECO:0000313" key="2">
    <source>
        <dbReference type="Proteomes" id="UP001500466"/>
    </source>
</evidence>
<evidence type="ECO:0000313" key="1">
    <source>
        <dbReference type="EMBL" id="GAA4979358.1"/>
    </source>
</evidence>
<organism evidence="1 2">
    <name type="scientific">Yinghuangia aomiensis</name>
    <dbReference type="NCBI Taxonomy" id="676205"/>
    <lineage>
        <taxon>Bacteria</taxon>
        <taxon>Bacillati</taxon>
        <taxon>Actinomycetota</taxon>
        <taxon>Actinomycetes</taxon>
        <taxon>Kitasatosporales</taxon>
        <taxon>Streptomycetaceae</taxon>
        <taxon>Yinghuangia</taxon>
    </lineage>
</organism>
<dbReference type="RefSeq" id="WP_345678373.1">
    <property type="nucleotide sequence ID" value="NZ_BAABHS010000021.1"/>
</dbReference>
<dbReference type="InterPro" id="IPR029024">
    <property type="entry name" value="TerB-like"/>
</dbReference>